<keyword evidence="5" id="KW-0472">Membrane</keyword>
<feature type="domain" description="Glycosyltransferase 2-like" evidence="6">
    <location>
        <begin position="3"/>
        <end position="75"/>
    </location>
</feature>
<gene>
    <name evidence="7" type="ORF">EET67_14050</name>
</gene>
<dbReference type="PANTHER" id="PTHR43646:SF2">
    <property type="entry name" value="GLYCOSYLTRANSFERASE 2-LIKE DOMAIN-CONTAINING PROTEIN"/>
    <property type="match status" value="1"/>
</dbReference>
<dbReference type="SUPFAM" id="SSF53448">
    <property type="entry name" value="Nucleotide-diphospho-sugar transferases"/>
    <property type="match status" value="1"/>
</dbReference>
<evidence type="ECO:0000256" key="5">
    <source>
        <dbReference type="ARBA" id="ARBA00023136"/>
    </source>
</evidence>
<evidence type="ECO:0000256" key="2">
    <source>
        <dbReference type="ARBA" id="ARBA00022475"/>
    </source>
</evidence>
<keyword evidence="8" id="KW-1185">Reference proteome</keyword>
<accession>A0A432V538</accession>
<dbReference type="GO" id="GO:0005886">
    <property type="term" value="C:plasma membrane"/>
    <property type="evidence" value="ECO:0007669"/>
    <property type="project" value="UniProtKB-SubCell"/>
</dbReference>
<dbReference type="PANTHER" id="PTHR43646">
    <property type="entry name" value="GLYCOSYLTRANSFERASE"/>
    <property type="match status" value="1"/>
</dbReference>
<protein>
    <submittedName>
        <fullName evidence="7">Glycosyltransferase</fullName>
    </submittedName>
</protein>
<dbReference type="RefSeq" id="WP_128625278.1">
    <property type="nucleotide sequence ID" value="NZ_ML133511.1"/>
</dbReference>
<evidence type="ECO:0000256" key="1">
    <source>
        <dbReference type="ARBA" id="ARBA00004236"/>
    </source>
</evidence>
<dbReference type="InterPro" id="IPR001173">
    <property type="entry name" value="Glyco_trans_2-like"/>
</dbReference>
<dbReference type="Proteomes" id="UP000281647">
    <property type="component" value="Unassembled WGS sequence"/>
</dbReference>
<name>A0A432V538_9HYPH</name>
<evidence type="ECO:0000313" key="8">
    <source>
        <dbReference type="Proteomes" id="UP000281647"/>
    </source>
</evidence>
<reference evidence="7 8" key="1">
    <citation type="submission" date="2018-11" db="EMBL/GenBank/DDBJ databases">
        <title>Pseudaminobacter arsenicus sp. nov., an arsenic-resistant bacterium isolated from arsenic-rich aquifers.</title>
        <authorList>
            <person name="Mu Y."/>
        </authorList>
    </citation>
    <scope>NUCLEOTIDE SEQUENCE [LARGE SCALE GENOMIC DNA]</scope>
    <source>
        <strain evidence="7 8">CB3</strain>
    </source>
</reference>
<dbReference type="Pfam" id="PF00535">
    <property type="entry name" value="Glycos_transf_2"/>
    <property type="match status" value="1"/>
</dbReference>
<dbReference type="AlphaFoldDB" id="A0A432V538"/>
<evidence type="ECO:0000313" key="7">
    <source>
        <dbReference type="EMBL" id="RUM97267.1"/>
    </source>
</evidence>
<dbReference type="OrthoDB" id="9811214at2"/>
<keyword evidence="3" id="KW-0328">Glycosyltransferase</keyword>
<comment type="caution">
    <text evidence="7">The sequence shown here is derived from an EMBL/GenBank/DDBJ whole genome shotgun (WGS) entry which is preliminary data.</text>
</comment>
<dbReference type="InterPro" id="IPR029044">
    <property type="entry name" value="Nucleotide-diphossugar_trans"/>
</dbReference>
<proteinExistence type="predicted"/>
<comment type="subcellular location">
    <subcellularLocation>
        <location evidence="1">Cell membrane</location>
    </subcellularLocation>
</comment>
<evidence type="ECO:0000256" key="3">
    <source>
        <dbReference type="ARBA" id="ARBA00022676"/>
    </source>
</evidence>
<evidence type="ECO:0000259" key="6">
    <source>
        <dbReference type="Pfam" id="PF00535"/>
    </source>
</evidence>
<keyword evidence="2" id="KW-1003">Cell membrane</keyword>
<dbReference type="Gene3D" id="3.90.550.10">
    <property type="entry name" value="Spore Coat Polysaccharide Biosynthesis Protein SpsA, Chain A"/>
    <property type="match status" value="1"/>
</dbReference>
<keyword evidence="4 7" id="KW-0808">Transferase</keyword>
<dbReference type="EMBL" id="RKST01000013">
    <property type="protein sequence ID" value="RUM97267.1"/>
    <property type="molecule type" value="Genomic_DNA"/>
</dbReference>
<organism evidence="7 8">
    <name type="scientific">Borborobacter arsenicus</name>
    <dbReference type="NCBI Taxonomy" id="1851146"/>
    <lineage>
        <taxon>Bacteria</taxon>
        <taxon>Pseudomonadati</taxon>
        <taxon>Pseudomonadota</taxon>
        <taxon>Alphaproteobacteria</taxon>
        <taxon>Hyphomicrobiales</taxon>
        <taxon>Phyllobacteriaceae</taxon>
        <taxon>Borborobacter</taxon>
    </lineage>
</organism>
<dbReference type="GO" id="GO:0016757">
    <property type="term" value="F:glycosyltransferase activity"/>
    <property type="evidence" value="ECO:0007669"/>
    <property type="project" value="UniProtKB-KW"/>
</dbReference>
<sequence>MLSVLIETKNDEEALARTLDSLVSAAGDGTIREVIVCDLGSTDQTHRVAEQAGCEFLATGSIAAAIGQAKGDWLLLLEPGARLGEGWTQAVRDHAEMMKMPGRFTRARADRPGFLARIFSSDRALREGLLIRKAQAEPLSRRAKSAEAIARGLATKRLHAEIRIAPPL</sequence>
<evidence type="ECO:0000256" key="4">
    <source>
        <dbReference type="ARBA" id="ARBA00022679"/>
    </source>
</evidence>